<keyword evidence="3 5" id="KW-1133">Transmembrane helix</keyword>
<dbReference type="OrthoDB" id="5296287at2759"/>
<proteinExistence type="predicted"/>
<keyword evidence="4 5" id="KW-0472">Membrane</keyword>
<keyword evidence="2 5" id="KW-0812">Transmembrane</keyword>
<dbReference type="Gene3D" id="1.20.1250.20">
    <property type="entry name" value="MFS general substrate transporter like domains"/>
    <property type="match status" value="1"/>
</dbReference>
<evidence type="ECO:0000256" key="5">
    <source>
        <dbReference type="SAM" id="Phobius"/>
    </source>
</evidence>
<keyword evidence="7" id="KW-1185">Reference proteome</keyword>
<dbReference type="GO" id="GO:0035879">
    <property type="term" value="P:plasma membrane lactate transport"/>
    <property type="evidence" value="ECO:0007669"/>
    <property type="project" value="TreeGrafter"/>
</dbReference>
<dbReference type="GO" id="GO:0005886">
    <property type="term" value="C:plasma membrane"/>
    <property type="evidence" value="ECO:0007669"/>
    <property type="project" value="TreeGrafter"/>
</dbReference>
<evidence type="ECO:0000256" key="2">
    <source>
        <dbReference type="ARBA" id="ARBA00022692"/>
    </source>
</evidence>
<gene>
    <name evidence="6" type="ORF">K469DRAFT_731904</name>
</gene>
<evidence type="ECO:0000256" key="1">
    <source>
        <dbReference type="ARBA" id="ARBA00004141"/>
    </source>
</evidence>
<protein>
    <recommendedName>
        <fullName evidence="8">MFS general substrate transporter</fullName>
    </recommendedName>
</protein>
<comment type="subcellular location">
    <subcellularLocation>
        <location evidence="1">Membrane</location>
        <topology evidence="1">Multi-pass membrane protein</topology>
    </subcellularLocation>
</comment>
<dbReference type="PANTHER" id="PTHR23508:SF10">
    <property type="entry name" value="CARBOXYLIC ACID TRANSPORTER PROTEIN HOMOLOG"/>
    <property type="match status" value="1"/>
</dbReference>
<sequence length="322" mass="34938">MSVGSYLASRFSTLKPPMDKAINPVTALDMLNRQQWLFFWVARCDWVRHAFDSPTVGSAPTPLAKDGFRNAYNQSFACRALFRIAMGGLYGNAVAPAIEDCPDQARGFISGLFQADNPAGYLLVTAFARALVNTTSHSQRPLFWFGACPPVRDATSSFVQQAKLAVKHHWHTLIYMVILMVGFNFMANLGAITVGISVGYMSEFLGCRLTITVACVVSGTLVHPYTYVTTPAVAIYAFLPQFFVQGAFGMIPSHLLGLSPNATRIFVVSTAYQLGNTASSPAATIQATIYERYYPLPPTAAGVKRYDYALVICAILGALAAS</sequence>
<dbReference type="GO" id="GO:0015355">
    <property type="term" value="F:secondary active monocarboxylate transmembrane transporter activity"/>
    <property type="evidence" value="ECO:0007669"/>
    <property type="project" value="TreeGrafter"/>
</dbReference>
<dbReference type="PANTHER" id="PTHR23508">
    <property type="entry name" value="CARBOXYLIC ACID TRANSPORTER PROTEIN HOMOLOG"/>
    <property type="match status" value="1"/>
</dbReference>
<dbReference type="InterPro" id="IPR005828">
    <property type="entry name" value="MFS_sugar_transport-like"/>
</dbReference>
<feature type="transmembrane region" description="Helical" evidence="5">
    <location>
        <begin position="233"/>
        <end position="256"/>
    </location>
</feature>
<feature type="transmembrane region" description="Helical" evidence="5">
    <location>
        <begin position="205"/>
        <end position="227"/>
    </location>
</feature>
<name>A0A6A6EIX2_9PEZI</name>
<accession>A0A6A6EIX2</accession>
<evidence type="ECO:0000313" key="7">
    <source>
        <dbReference type="Proteomes" id="UP000800200"/>
    </source>
</evidence>
<feature type="transmembrane region" description="Helical" evidence="5">
    <location>
        <begin position="173"/>
        <end position="198"/>
    </location>
</feature>
<evidence type="ECO:0000256" key="3">
    <source>
        <dbReference type="ARBA" id="ARBA00022989"/>
    </source>
</evidence>
<reference evidence="6" key="1">
    <citation type="journal article" date="2020" name="Stud. Mycol.">
        <title>101 Dothideomycetes genomes: a test case for predicting lifestyles and emergence of pathogens.</title>
        <authorList>
            <person name="Haridas S."/>
            <person name="Albert R."/>
            <person name="Binder M."/>
            <person name="Bloem J."/>
            <person name="Labutti K."/>
            <person name="Salamov A."/>
            <person name="Andreopoulos B."/>
            <person name="Baker S."/>
            <person name="Barry K."/>
            <person name="Bills G."/>
            <person name="Bluhm B."/>
            <person name="Cannon C."/>
            <person name="Castanera R."/>
            <person name="Culley D."/>
            <person name="Daum C."/>
            <person name="Ezra D."/>
            <person name="Gonzalez J."/>
            <person name="Henrissat B."/>
            <person name="Kuo A."/>
            <person name="Liang C."/>
            <person name="Lipzen A."/>
            <person name="Lutzoni F."/>
            <person name="Magnuson J."/>
            <person name="Mondo S."/>
            <person name="Nolan M."/>
            <person name="Ohm R."/>
            <person name="Pangilinan J."/>
            <person name="Park H.-J."/>
            <person name="Ramirez L."/>
            <person name="Alfaro M."/>
            <person name="Sun H."/>
            <person name="Tritt A."/>
            <person name="Yoshinaga Y."/>
            <person name="Zwiers L.-H."/>
            <person name="Turgeon B."/>
            <person name="Goodwin S."/>
            <person name="Spatafora J."/>
            <person name="Crous P."/>
            <person name="Grigoriev I."/>
        </authorList>
    </citation>
    <scope>NUCLEOTIDE SEQUENCE</scope>
    <source>
        <strain evidence="6">CBS 207.26</strain>
    </source>
</reference>
<evidence type="ECO:0008006" key="8">
    <source>
        <dbReference type="Google" id="ProtNLM"/>
    </source>
</evidence>
<evidence type="ECO:0000256" key="4">
    <source>
        <dbReference type="ARBA" id="ARBA00023136"/>
    </source>
</evidence>
<dbReference type="InterPro" id="IPR036259">
    <property type="entry name" value="MFS_trans_sf"/>
</dbReference>
<evidence type="ECO:0000313" key="6">
    <source>
        <dbReference type="EMBL" id="KAF2191624.1"/>
    </source>
</evidence>
<dbReference type="Pfam" id="PF00083">
    <property type="entry name" value="Sugar_tr"/>
    <property type="match status" value="1"/>
</dbReference>
<dbReference type="Proteomes" id="UP000800200">
    <property type="component" value="Unassembled WGS sequence"/>
</dbReference>
<dbReference type="EMBL" id="ML994616">
    <property type="protein sequence ID" value="KAF2191624.1"/>
    <property type="molecule type" value="Genomic_DNA"/>
</dbReference>
<organism evidence="6 7">
    <name type="scientific">Zopfia rhizophila CBS 207.26</name>
    <dbReference type="NCBI Taxonomy" id="1314779"/>
    <lineage>
        <taxon>Eukaryota</taxon>
        <taxon>Fungi</taxon>
        <taxon>Dikarya</taxon>
        <taxon>Ascomycota</taxon>
        <taxon>Pezizomycotina</taxon>
        <taxon>Dothideomycetes</taxon>
        <taxon>Dothideomycetes incertae sedis</taxon>
        <taxon>Zopfiaceae</taxon>
        <taxon>Zopfia</taxon>
    </lineage>
</organism>
<dbReference type="SUPFAM" id="SSF103473">
    <property type="entry name" value="MFS general substrate transporter"/>
    <property type="match status" value="1"/>
</dbReference>
<dbReference type="AlphaFoldDB" id="A0A6A6EIX2"/>